<name>A0A1R2CY87_9CILI</name>
<dbReference type="Proteomes" id="UP000187209">
    <property type="component" value="Unassembled WGS sequence"/>
</dbReference>
<keyword evidence="4" id="KW-1185">Reference proteome</keyword>
<keyword evidence="1" id="KW-0175">Coiled coil</keyword>
<evidence type="ECO:0000256" key="1">
    <source>
        <dbReference type="SAM" id="Coils"/>
    </source>
</evidence>
<feature type="region of interest" description="Disordered" evidence="2">
    <location>
        <begin position="237"/>
        <end position="265"/>
    </location>
</feature>
<gene>
    <name evidence="3" type="ORF">SteCoe_3015</name>
</gene>
<dbReference type="AlphaFoldDB" id="A0A1R2CY87"/>
<proteinExistence type="predicted"/>
<feature type="compositionally biased region" description="Polar residues" evidence="2">
    <location>
        <begin position="254"/>
        <end position="265"/>
    </location>
</feature>
<protein>
    <submittedName>
        <fullName evidence="3">Uncharacterized protein</fullName>
    </submittedName>
</protein>
<evidence type="ECO:0000313" key="4">
    <source>
        <dbReference type="Proteomes" id="UP000187209"/>
    </source>
</evidence>
<evidence type="ECO:0000256" key="2">
    <source>
        <dbReference type="SAM" id="MobiDB-lite"/>
    </source>
</evidence>
<sequence length="281" mass="32934">MSFSIDISQIFRTYDSMKQEILESSTSINSLSLKETREQLLLREMQLKTVIDISEKIIKHIQDESRRNNTSNKNEDEIHQSELLVKYTSLENLYSNSEETLKKARGEIKALKSEIKQLEKSQGNNNLFTVEVYQSEIDDLKKDYQEKMSKLQSEIDELKSKTMPQQFLEVKRKYQKCKEQLINTKKKFKEFEDLIIVNNEQKKVTEEKYSLLVKSHMELYSYIEKLESKMKNFQDRHRKSKSNILEGSSKDLHLSSSPPSYSKIKTSQGFSTVGPTLIFSI</sequence>
<evidence type="ECO:0000313" key="3">
    <source>
        <dbReference type="EMBL" id="OMJ93955.1"/>
    </source>
</evidence>
<accession>A0A1R2CY87</accession>
<organism evidence="3 4">
    <name type="scientific">Stentor coeruleus</name>
    <dbReference type="NCBI Taxonomy" id="5963"/>
    <lineage>
        <taxon>Eukaryota</taxon>
        <taxon>Sar</taxon>
        <taxon>Alveolata</taxon>
        <taxon>Ciliophora</taxon>
        <taxon>Postciliodesmatophora</taxon>
        <taxon>Heterotrichea</taxon>
        <taxon>Heterotrichida</taxon>
        <taxon>Stentoridae</taxon>
        <taxon>Stentor</taxon>
    </lineage>
</organism>
<dbReference type="EMBL" id="MPUH01000034">
    <property type="protein sequence ID" value="OMJ93955.1"/>
    <property type="molecule type" value="Genomic_DNA"/>
</dbReference>
<feature type="coiled-coil region" evidence="1">
    <location>
        <begin position="87"/>
        <end position="161"/>
    </location>
</feature>
<reference evidence="3 4" key="1">
    <citation type="submission" date="2016-11" db="EMBL/GenBank/DDBJ databases">
        <title>The macronuclear genome of Stentor coeruleus: a giant cell with tiny introns.</title>
        <authorList>
            <person name="Slabodnick M."/>
            <person name="Ruby J.G."/>
            <person name="Reiff S.B."/>
            <person name="Swart E.C."/>
            <person name="Gosai S."/>
            <person name="Prabakaran S."/>
            <person name="Witkowska E."/>
            <person name="Larue G.E."/>
            <person name="Fisher S."/>
            <person name="Freeman R.M."/>
            <person name="Gunawardena J."/>
            <person name="Chu W."/>
            <person name="Stover N.A."/>
            <person name="Gregory B.D."/>
            <person name="Nowacki M."/>
            <person name="Derisi J."/>
            <person name="Roy S.W."/>
            <person name="Marshall W.F."/>
            <person name="Sood P."/>
        </authorList>
    </citation>
    <scope>NUCLEOTIDE SEQUENCE [LARGE SCALE GENOMIC DNA]</scope>
    <source>
        <strain evidence="3">WM001</strain>
    </source>
</reference>
<comment type="caution">
    <text evidence="3">The sequence shown here is derived from an EMBL/GenBank/DDBJ whole genome shotgun (WGS) entry which is preliminary data.</text>
</comment>